<protein>
    <submittedName>
        <fullName evidence="7">Putative zinc transporter</fullName>
    </submittedName>
</protein>
<evidence type="ECO:0000256" key="4">
    <source>
        <dbReference type="ARBA" id="ARBA00023136"/>
    </source>
</evidence>
<organism evidence="7">
    <name type="scientific">Triatoma infestans</name>
    <name type="common">Assassin bug</name>
    <dbReference type="NCBI Taxonomy" id="30076"/>
    <lineage>
        <taxon>Eukaryota</taxon>
        <taxon>Metazoa</taxon>
        <taxon>Ecdysozoa</taxon>
        <taxon>Arthropoda</taxon>
        <taxon>Hexapoda</taxon>
        <taxon>Insecta</taxon>
        <taxon>Pterygota</taxon>
        <taxon>Neoptera</taxon>
        <taxon>Paraneoptera</taxon>
        <taxon>Hemiptera</taxon>
        <taxon>Heteroptera</taxon>
        <taxon>Panheteroptera</taxon>
        <taxon>Cimicomorpha</taxon>
        <taxon>Reduviidae</taxon>
        <taxon>Triatominae</taxon>
        <taxon>Triatoma</taxon>
    </lineage>
</organism>
<reference evidence="7" key="1">
    <citation type="journal article" date="2014" name="PLoS Negl. Trop. Dis.">
        <title>An updated insight into the Sialotranscriptome of Triatoma infestans: developmental stage and geographic variations.</title>
        <authorList>
            <person name="Schwarz A."/>
            <person name="Medrano-Mercado N."/>
            <person name="Schaub G.A."/>
            <person name="Struchiner C.J."/>
            <person name="Bargues M.D."/>
            <person name="Levy M.Z."/>
            <person name="Ribeiro J.M."/>
        </authorList>
    </citation>
    <scope>NUCLEOTIDE SEQUENCE</scope>
    <source>
        <strain evidence="7">Chile</strain>
        <tissue evidence="7">Salivary glands</tissue>
    </source>
</reference>
<feature type="transmembrane region" description="Helical" evidence="6">
    <location>
        <begin position="251"/>
        <end position="274"/>
    </location>
</feature>
<feature type="transmembrane region" description="Helical" evidence="6">
    <location>
        <begin position="82"/>
        <end position="100"/>
    </location>
</feature>
<keyword evidence="2 6" id="KW-0812">Transmembrane</keyword>
<dbReference type="PANTHER" id="PTHR16950:SF16">
    <property type="entry name" value="ZINC TRANSPORTER ZIP13"/>
    <property type="match status" value="1"/>
</dbReference>
<evidence type="ECO:0000256" key="5">
    <source>
        <dbReference type="ARBA" id="ARBA00038485"/>
    </source>
</evidence>
<proteinExistence type="evidence at transcript level"/>
<evidence type="ECO:0000313" key="7">
    <source>
        <dbReference type="EMBL" id="JAC17730.1"/>
    </source>
</evidence>
<dbReference type="Pfam" id="PF02535">
    <property type="entry name" value="Zip"/>
    <property type="match status" value="1"/>
</dbReference>
<dbReference type="GO" id="GO:0006882">
    <property type="term" value="P:intracellular zinc ion homeostasis"/>
    <property type="evidence" value="ECO:0007669"/>
    <property type="project" value="TreeGrafter"/>
</dbReference>
<name>A0A023F8N4_TRIIF</name>
<comment type="subcellular location">
    <subcellularLocation>
        <location evidence="1">Membrane</location>
        <topology evidence="1">Multi-pass membrane protein</topology>
    </subcellularLocation>
</comment>
<feature type="transmembrane region" description="Helical" evidence="6">
    <location>
        <begin position="120"/>
        <end position="138"/>
    </location>
</feature>
<dbReference type="EMBL" id="GBBI01000982">
    <property type="protein sequence ID" value="JAC17730.1"/>
    <property type="molecule type" value="mRNA"/>
</dbReference>
<dbReference type="InterPro" id="IPR003689">
    <property type="entry name" value="ZIP"/>
</dbReference>
<evidence type="ECO:0000256" key="6">
    <source>
        <dbReference type="SAM" id="Phobius"/>
    </source>
</evidence>
<comment type="similarity">
    <text evidence="5">Belongs to the ZIP transporter (TC 2.A.5) family. KE4/Catsup subfamily.</text>
</comment>
<feature type="transmembrane region" description="Helical" evidence="6">
    <location>
        <begin position="42"/>
        <end position="62"/>
    </location>
</feature>
<keyword evidence="4 6" id="KW-0472">Membrane</keyword>
<dbReference type="AlphaFoldDB" id="A0A023F8N4"/>
<feature type="transmembrane region" description="Helical" evidence="6">
    <location>
        <begin position="314"/>
        <end position="331"/>
    </location>
</feature>
<evidence type="ECO:0000256" key="3">
    <source>
        <dbReference type="ARBA" id="ARBA00022989"/>
    </source>
</evidence>
<evidence type="ECO:0000256" key="2">
    <source>
        <dbReference type="ARBA" id="ARBA00022692"/>
    </source>
</evidence>
<sequence length="333" mass="36465">MEFQTQQESFQFDFSNTSDSEIWFRNLFQSVNSFSSLDYNPWVGSVIGSVIVGLSGIFPLLVIPIDGGVNITKGVNGDRLKLLLSFAVGGLLGDVFLHLLPEAWDLQSKHTAIRDMHEHPSMYCGLWVLTGLLVFIIVEKLFARENPEKLAEEVKLKEKAKEAVKNNNNLKTTTDDDGKGKEISGYLNLMANVIDNFTHGLAVGGSFLLSYRVGVLTTLAILVHEVPHEVGDFAILLRAGFSRLDAAKAQIVTASSSLVGACTAVAFSGAADVIEQKTSWILPFTAGGFLHIAMVTVLPELVEEKSRWESFKQLLFLILGIGVMALLTYVIDD</sequence>
<dbReference type="PANTHER" id="PTHR16950">
    <property type="entry name" value="ZINC TRANSPORTER SLC39A7 HISTIDINE-RICH MEMBRANE PROTEIN KE4"/>
    <property type="match status" value="1"/>
</dbReference>
<dbReference type="GO" id="GO:0016020">
    <property type="term" value="C:membrane"/>
    <property type="evidence" value="ECO:0007669"/>
    <property type="project" value="UniProtKB-SubCell"/>
</dbReference>
<keyword evidence="3 6" id="KW-1133">Transmembrane helix</keyword>
<dbReference type="GO" id="GO:0005385">
    <property type="term" value="F:zinc ion transmembrane transporter activity"/>
    <property type="evidence" value="ECO:0007669"/>
    <property type="project" value="TreeGrafter"/>
</dbReference>
<feature type="transmembrane region" description="Helical" evidence="6">
    <location>
        <begin position="280"/>
        <end position="302"/>
    </location>
</feature>
<accession>A0A023F8N4</accession>
<evidence type="ECO:0000256" key="1">
    <source>
        <dbReference type="ARBA" id="ARBA00004141"/>
    </source>
</evidence>